<keyword evidence="1" id="KW-0472">Membrane</keyword>
<evidence type="ECO:0000313" key="2">
    <source>
        <dbReference type="EMBL" id="CAC5384851.1"/>
    </source>
</evidence>
<protein>
    <submittedName>
        <fullName evidence="2">Uncharacterized protein</fullName>
    </submittedName>
</protein>
<dbReference type="AlphaFoldDB" id="A0A6J8BNC8"/>
<gene>
    <name evidence="2" type="ORF">MCOR_20458</name>
</gene>
<accession>A0A6J8BNC8</accession>
<dbReference type="Proteomes" id="UP000507470">
    <property type="component" value="Unassembled WGS sequence"/>
</dbReference>
<evidence type="ECO:0000313" key="3">
    <source>
        <dbReference type="Proteomes" id="UP000507470"/>
    </source>
</evidence>
<name>A0A6J8BNC8_MYTCO</name>
<proteinExistence type="predicted"/>
<reference evidence="2 3" key="1">
    <citation type="submission" date="2020-06" db="EMBL/GenBank/DDBJ databases">
        <authorList>
            <person name="Li R."/>
            <person name="Bekaert M."/>
        </authorList>
    </citation>
    <scope>NUCLEOTIDE SEQUENCE [LARGE SCALE GENOMIC DNA]</scope>
    <source>
        <strain evidence="3">wild</strain>
    </source>
</reference>
<keyword evidence="1" id="KW-0812">Transmembrane</keyword>
<organism evidence="2 3">
    <name type="scientific">Mytilus coruscus</name>
    <name type="common">Sea mussel</name>
    <dbReference type="NCBI Taxonomy" id="42192"/>
    <lineage>
        <taxon>Eukaryota</taxon>
        <taxon>Metazoa</taxon>
        <taxon>Spiralia</taxon>
        <taxon>Lophotrochozoa</taxon>
        <taxon>Mollusca</taxon>
        <taxon>Bivalvia</taxon>
        <taxon>Autobranchia</taxon>
        <taxon>Pteriomorphia</taxon>
        <taxon>Mytilida</taxon>
        <taxon>Mytiloidea</taxon>
        <taxon>Mytilidae</taxon>
        <taxon>Mytilinae</taxon>
        <taxon>Mytilus</taxon>
    </lineage>
</organism>
<feature type="transmembrane region" description="Helical" evidence="1">
    <location>
        <begin position="193"/>
        <end position="216"/>
    </location>
</feature>
<keyword evidence="3" id="KW-1185">Reference proteome</keyword>
<dbReference type="EMBL" id="CACVKT020003654">
    <property type="protein sequence ID" value="CAC5384851.1"/>
    <property type="molecule type" value="Genomic_DNA"/>
</dbReference>
<evidence type="ECO:0000256" key="1">
    <source>
        <dbReference type="SAM" id="Phobius"/>
    </source>
</evidence>
<sequence>MYKCSSKSDRVQIVCLCSSFADIPTTSDEATVQPKKTTIGDLLIPTYVTRHQQITSANYLSAISEGSSIRLQTYTSPEKLTMHDETTDLPHTTRPADWTTASNDLQSRLTNDNPARNDNSAVSTSTKSTAITSVHITSPLHIPISETCACNCPKASSTPSDNVLVTQLGIDKKTLSSYKRRQQSATDPRKSSFYIGCVGITVFSVTVGFIVLLDLLPRA</sequence>
<keyword evidence="1" id="KW-1133">Transmembrane helix</keyword>
<dbReference type="OrthoDB" id="6143929at2759"/>